<dbReference type="EMBL" id="LXQA010057637">
    <property type="protein sequence ID" value="MCI05133.1"/>
    <property type="molecule type" value="Genomic_DNA"/>
</dbReference>
<accession>A0A392NZB8</accession>
<dbReference type="Pfam" id="PF00078">
    <property type="entry name" value="RVT_1"/>
    <property type="match status" value="1"/>
</dbReference>
<evidence type="ECO:0000259" key="1">
    <source>
        <dbReference type="Pfam" id="PF00078"/>
    </source>
</evidence>
<feature type="non-terminal residue" evidence="2">
    <location>
        <position position="1"/>
    </location>
</feature>
<dbReference type="AlphaFoldDB" id="A0A392NZB8"/>
<dbReference type="PANTHER" id="PTHR31635:SF196">
    <property type="entry name" value="REVERSE TRANSCRIPTASE DOMAIN-CONTAINING PROTEIN-RELATED"/>
    <property type="match status" value="1"/>
</dbReference>
<reference evidence="2 3" key="1">
    <citation type="journal article" date="2018" name="Front. Plant Sci.">
        <title>Red Clover (Trifolium pratense) and Zigzag Clover (T. medium) - A Picture of Genomic Similarities and Differences.</title>
        <authorList>
            <person name="Dluhosova J."/>
            <person name="Istvanek J."/>
            <person name="Nedelnik J."/>
            <person name="Repkova J."/>
        </authorList>
    </citation>
    <scope>NUCLEOTIDE SEQUENCE [LARGE SCALE GENOMIC DNA]</scope>
    <source>
        <strain evidence="3">cv. 10/8</strain>
        <tissue evidence="2">Leaf</tissue>
    </source>
</reference>
<name>A0A392NZB8_9FABA</name>
<evidence type="ECO:0000313" key="3">
    <source>
        <dbReference type="Proteomes" id="UP000265520"/>
    </source>
</evidence>
<protein>
    <submittedName>
        <fullName evidence="2">Retrotransposon protein putative unclassified</fullName>
    </submittedName>
</protein>
<dbReference type="PANTHER" id="PTHR31635">
    <property type="entry name" value="REVERSE TRANSCRIPTASE DOMAIN-CONTAINING PROTEIN-RELATED"/>
    <property type="match status" value="1"/>
</dbReference>
<proteinExistence type="predicted"/>
<comment type="caution">
    <text evidence="2">The sequence shown here is derived from an EMBL/GenBank/DDBJ whole genome shotgun (WGS) entry which is preliminary data.</text>
</comment>
<organism evidence="2 3">
    <name type="scientific">Trifolium medium</name>
    <dbReference type="NCBI Taxonomy" id="97028"/>
    <lineage>
        <taxon>Eukaryota</taxon>
        <taxon>Viridiplantae</taxon>
        <taxon>Streptophyta</taxon>
        <taxon>Embryophyta</taxon>
        <taxon>Tracheophyta</taxon>
        <taxon>Spermatophyta</taxon>
        <taxon>Magnoliopsida</taxon>
        <taxon>eudicotyledons</taxon>
        <taxon>Gunneridae</taxon>
        <taxon>Pentapetalae</taxon>
        <taxon>rosids</taxon>
        <taxon>fabids</taxon>
        <taxon>Fabales</taxon>
        <taxon>Fabaceae</taxon>
        <taxon>Papilionoideae</taxon>
        <taxon>50 kb inversion clade</taxon>
        <taxon>NPAAA clade</taxon>
        <taxon>Hologalegina</taxon>
        <taxon>IRL clade</taxon>
        <taxon>Trifolieae</taxon>
        <taxon>Trifolium</taxon>
    </lineage>
</organism>
<sequence length="176" mass="19935">TYWDIVGKDVTKDILHVLNHKGTPKPFNETHICLIPKTRNPSHPSNYRLISLCNVTLKIITKTLANRIKTILPDIISPNQSAFVFGRLITDNTLIANEIFHYLNQTTKQTGYVGIKTDMAKACDRVEWGFLQATLEAMHFPQKMVNTNMQCVTKVSFSILINGKPNKTLSPERGLR</sequence>
<evidence type="ECO:0000313" key="2">
    <source>
        <dbReference type="EMBL" id="MCI05133.1"/>
    </source>
</evidence>
<dbReference type="InterPro" id="IPR000477">
    <property type="entry name" value="RT_dom"/>
</dbReference>
<keyword evidence="3" id="KW-1185">Reference proteome</keyword>
<dbReference type="Proteomes" id="UP000265520">
    <property type="component" value="Unassembled WGS sequence"/>
</dbReference>
<feature type="domain" description="Reverse transcriptase" evidence="1">
    <location>
        <begin position="35"/>
        <end position="160"/>
    </location>
</feature>